<evidence type="ECO:0000256" key="4">
    <source>
        <dbReference type="ARBA" id="ARBA00023054"/>
    </source>
</evidence>
<gene>
    <name evidence="8" type="ORF">WJX73_007655</name>
</gene>
<feature type="compositionally biased region" description="Polar residues" evidence="7">
    <location>
        <begin position="32"/>
        <end position="43"/>
    </location>
</feature>
<keyword evidence="3" id="KW-0963">Cytoplasm</keyword>
<evidence type="ECO:0000256" key="6">
    <source>
        <dbReference type="SAM" id="Coils"/>
    </source>
</evidence>
<keyword evidence="4 6" id="KW-0175">Coiled coil</keyword>
<evidence type="ECO:0000256" key="7">
    <source>
        <dbReference type="SAM" id="MobiDB-lite"/>
    </source>
</evidence>
<evidence type="ECO:0000313" key="8">
    <source>
        <dbReference type="EMBL" id="KAK9798216.1"/>
    </source>
</evidence>
<evidence type="ECO:0000256" key="1">
    <source>
        <dbReference type="ARBA" id="ARBA00004245"/>
    </source>
</evidence>
<feature type="coiled-coil region" evidence="6">
    <location>
        <begin position="421"/>
        <end position="448"/>
    </location>
</feature>
<keyword evidence="5" id="KW-0206">Cytoskeleton</keyword>
<dbReference type="Proteomes" id="UP001465755">
    <property type="component" value="Unassembled WGS sequence"/>
</dbReference>
<name>A0AAW1NY23_9CHLO</name>
<dbReference type="GO" id="GO:0007010">
    <property type="term" value="P:cytoskeleton organization"/>
    <property type="evidence" value="ECO:0007669"/>
    <property type="project" value="InterPro"/>
</dbReference>
<evidence type="ECO:0000256" key="3">
    <source>
        <dbReference type="ARBA" id="ARBA00022490"/>
    </source>
</evidence>
<comment type="similarity">
    <text evidence="2">Belongs to the MAP70 family.</text>
</comment>
<evidence type="ECO:0000256" key="5">
    <source>
        <dbReference type="ARBA" id="ARBA00023212"/>
    </source>
</evidence>
<dbReference type="PANTHER" id="PTHR31246">
    <property type="entry name" value="MICROTUBULE-ASSOCIATED PROTEIN 70-2"/>
    <property type="match status" value="1"/>
</dbReference>
<proteinExistence type="inferred from homology"/>
<comment type="caution">
    <text evidence="8">The sequence shown here is derived from an EMBL/GenBank/DDBJ whole genome shotgun (WGS) entry which is preliminary data.</text>
</comment>
<feature type="region of interest" description="Disordered" evidence="7">
    <location>
        <begin position="32"/>
        <end position="114"/>
    </location>
</feature>
<dbReference type="GO" id="GO:0005856">
    <property type="term" value="C:cytoskeleton"/>
    <property type="evidence" value="ECO:0007669"/>
    <property type="project" value="UniProtKB-SubCell"/>
</dbReference>
<reference evidence="8 9" key="1">
    <citation type="journal article" date="2024" name="Nat. Commun.">
        <title>Phylogenomics reveals the evolutionary origins of lichenization in chlorophyte algae.</title>
        <authorList>
            <person name="Puginier C."/>
            <person name="Libourel C."/>
            <person name="Otte J."/>
            <person name="Skaloud P."/>
            <person name="Haon M."/>
            <person name="Grisel S."/>
            <person name="Petersen M."/>
            <person name="Berrin J.G."/>
            <person name="Delaux P.M."/>
            <person name="Dal Grande F."/>
            <person name="Keller J."/>
        </authorList>
    </citation>
    <scope>NUCLEOTIDE SEQUENCE [LARGE SCALE GENOMIC DNA]</scope>
    <source>
        <strain evidence="8 9">SAG 2036</strain>
    </source>
</reference>
<evidence type="ECO:0000313" key="9">
    <source>
        <dbReference type="Proteomes" id="UP001465755"/>
    </source>
</evidence>
<accession>A0AAW1NY23</accession>
<feature type="coiled-coil region" evidence="6">
    <location>
        <begin position="203"/>
        <end position="237"/>
    </location>
</feature>
<dbReference type="AlphaFoldDB" id="A0AAW1NY23"/>
<dbReference type="Pfam" id="PF07058">
    <property type="entry name" value="MAP70"/>
    <property type="match status" value="1"/>
</dbReference>
<dbReference type="InterPro" id="IPR009768">
    <property type="entry name" value="MAP70"/>
</dbReference>
<dbReference type="EMBL" id="JALJOQ010000099">
    <property type="protein sequence ID" value="KAK9798216.1"/>
    <property type="molecule type" value="Genomic_DNA"/>
</dbReference>
<keyword evidence="9" id="KW-1185">Reference proteome</keyword>
<comment type="subcellular location">
    <subcellularLocation>
        <location evidence="1">Cytoplasm</location>
        <location evidence="1">Cytoskeleton</location>
    </subcellularLocation>
</comment>
<dbReference type="PANTHER" id="PTHR31246:SF32">
    <property type="entry name" value="MICROTUBULE-ASSOCIATED PROTEIN 70-1"/>
    <property type="match status" value="1"/>
</dbReference>
<organism evidence="8 9">
    <name type="scientific">Symbiochloris irregularis</name>
    <dbReference type="NCBI Taxonomy" id="706552"/>
    <lineage>
        <taxon>Eukaryota</taxon>
        <taxon>Viridiplantae</taxon>
        <taxon>Chlorophyta</taxon>
        <taxon>core chlorophytes</taxon>
        <taxon>Trebouxiophyceae</taxon>
        <taxon>Trebouxiales</taxon>
        <taxon>Trebouxiaceae</taxon>
        <taxon>Symbiochloris</taxon>
    </lineage>
</organism>
<protein>
    <submittedName>
        <fullName evidence="8">Uncharacterized protein</fullName>
    </submittedName>
</protein>
<feature type="compositionally biased region" description="Polar residues" evidence="7">
    <location>
        <begin position="67"/>
        <end position="81"/>
    </location>
</feature>
<dbReference type="GO" id="GO:0008017">
    <property type="term" value="F:microtubule binding"/>
    <property type="evidence" value="ECO:0007669"/>
    <property type="project" value="InterPro"/>
</dbReference>
<evidence type="ECO:0000256" key="2">
    <source>
        <dbReference type="ARBA" id="ARBA00008825"/>
    </source>
</evidence>
<sequence>MALRGRGLPGVGCLTHKQVYLTSRLTFRGFNKQVNRMPTTPLQTRESKSRRGSSSTGGSKPPRDWSASPSSLPRETRSSLLRKSVSHALGDLNPSASPLSFPDSPGSPGDTIKSANLRRSLLGTPTGAGGRASPCATPPSGGIAFELCRLRDEAQAQAALAAAAEQEAVTLRHQLATKDAALSKAAEEKQGLTNRMLGAEAHAAELSQTVKTLEADVQRLQAEANTAGRQADKAVAKLHALPKDDGLAPVVAALEGALNQIKISNDALNSDNKGAYNQLRAKDKELDVAAKQVAEAATWEMQCKVFENHVLELLGQIAELQGEASTHASVMRMKDAEVAKMADALEIAELERDATIQSLAAASDDLKVSREAEAQLMEELLVQRDELTRVSKVAARATSREIRGGIKDAGTIPVPQYLEEVRFFQSEIERLRGKLGEAERSAASTQAQKMKLLKRLDALGQKSPPAAALRGIPANHKHVAGFSPLAQATQAEE</sequence>